<gene>
    <name evidence="1" type="ORF">EV137_2748</name>
</gene>
<name>A0ABY2FR42_9ACTN</name>
<proteinExistence type="predicted"/>
<comment type="caution">
    <text evidence="1">The sequence shown here is derived from an EMBL/GenBank/DDBJ whole genome shotgun (WGS) entry which is preliminary data.</text>
</comment>
<evidence type="ECO:0000313" key="2">
    <source>
        <dbReference type="Proteomes" id="UP000295060"/>
    </source>
</evidence>
<organism evidence="1 2">
    <name type="scientific">Kribbella pratensis</name>
    <dbReference type="NCBI Taxonomy" id="2512112"/>
    <lineage>
        <taxon>Bacteria</taxon>
        <taxon>Bacillati</taxon>
        <taxon>Actinomycetota</taxon>
        <taxon>Actinomycetes</taxon>
        <taxon>Propionibacteriales</taxon>
        <taxon>Kribbellaceae</taxon>
        <taxon>Kribbella</taxon>
    </lineage>
</organism>
<accession>A0ABY2FR42</accession>
<keyword evidence="2" id="KW-1185">Reference proteome</keyword>
<dbReference type="EMBL" id="SODU01000001">
    <property type="protein sequence ID" value="TDW95408.1"/>
    <property type="molecule type" value="Genomic_DNA"/>
</dbReference>
<sequence length="84" mass="9444">MSESHTAQPAPLKPGPCTVGRLPLPSHVLVWADDCWRRAWLIGRSHEDVGWMGLVQYDDHRGNEVTRQMPAELIAAADCRPRDD</sequence>
<reference evidence="1 2" key="1">
    <citation type="submission" date="2019-03" db="EMBL/GenBank/DDBJ databases">
        <title>Genomic Encyclopedia of Type Strains, Phase III (KMG-III): the genomes of soil and plant-associated and newly described type strains.</title>
        <authorList>
            <person name="Whitman W."/>
        </authorList>
    </citation>
    <scope>NUCLEOTIDE SEQUENCE [LARGE SCALE GENOMIC DNA]</scope>
    <source>
        <strain evidence="1 2">VKMAc-2574</strain>
    </source>
</reference>
<evidence type="ECO:0000313" key="1">
    <source>
        <dbReference type="EMBL" id="TDW95408.1"/>
    </source>
</evidence>
<protein>
    <submittedName>
        <fullName evidence="1">Uncharacterized protein</fullName>
    </submittedName>
</protein>
<dbReference type="Proteomes" id="UP000295060">
    <property type="component" value="Unassembled WGS sequence"/>
</dbReference>